<evidence type="ECO:0000313" key="2">
    <source>
        <dbReference type="Proteomes" id="UP000887577"/>
    </source>
</evidence>
<evidence type="ECO:0000313" key="3">
    <source>
        <dbReference type="WBParaSite" id="PSU_v2.g5951.t1"/>
    </source>
</evidence>
<reference evidence="3" key="1">
    <citation type="submission" date="2022-11" db="UniProtKB">
        <authorList>
            <consortium name="WormBaseParasite"/>
        </authorList>
    </citation>
    <scope>IDENTIFICATION</scope>
</reference>
<accession>A0A914Z0R8</accession>
<feature type="region of interest" description="Disordered" evidence="1">
    <location>
        <begin position="59"/>
        <end position="78"/>
    </location>
</feature>
<feature type="region of interest" description="Disordered" evidence="1">
    <location>
        <begin position="1"/>
        <end position="26"/>
    </location>
</feature>
<proteinExistence type="predicted"/>
<feature type="compositionally biased region" description="Basic and acidic residues" evidence="1">
    <location>
        <begin position="187"/>
        <end position="198"/>
    </location>
</feature>
<sequence>MATKQDHSSFSNKNDDNSGDQSQYSNLNLNQNYKCLKNNTVETKENFKIKGTANQISFDDSPRIKNATSWNKNGGGSSKGFEKHFEGLAGNKKKWQNDEDSPVDEKVVSSLSLHIAAYENAIEVADSEKPKETLHGRSKKDGLNEMKFKKYCGENDPNLFEFPRGNDKNDPKKHEVMAFKASQKLLKPNDRPSRENKENIPPPSNIPIVPPSTKKAPPPSTNIPNIPPPSNNATMTTATAAANNVSIIFTYPQICHLKFC</sequence>
<protein>
    <submittedName>
        <fullName evidence="3">Uncharacterized protein</fullName>
    </submittedName>
</protein>
<feature type="compositionally biased region" description="Pro residues" evidence="1">
    <location>
        <begin position="200"/>
        <end position="230"/>
    </location>
</feature>
<feature type="region of interest" description="Disordered" evidence="1">
    <location>
        <begin position="181"/>
        <end position="231"/>
    </location>
</feature>
<name>A0A914Z0R8_9BILA</name>
<keyword evidence="2" id="KW-1185">Reference proteome</keyword>
<dbReference type="Proteomes" id="UP000887577">
    <property type="component" value="Unplaced"/>
</dbReference>
<dbReference type="WBParaSite" id="PSU_v2.g5951.t1">
    <property type="protein sequence ID" value="PSU_v2.g5951.t1"/>
    <property type="gene ID" value="PSU_v2.g5951"/>
</dbReference>
<organism evidence="2 3">
    <name type="scientific">Panagrolaimus superbus</name>
    <dbReference type="NCBI Taxonomy" id="310955"/>
    <lineage>
        <taxon>Eukaryota</taxon>
        <taxon>Metazoa</taxon>
        <taxon>Ecdysozoa</taxon>
        <taxon>Nematoda</taxon>
        <taxon>Chromadorea</taxon>
        <taxon>Rhabditida</taxon>
        <taxon>Tylenchina</taxon>
        <taxon>Panagrolaimomorpha</taxon>
        <taxon>Panagrolaimoidea</taxon>
        <taxon>Panagrolaimidae</taxon>
        <taxon>Panagrolaimus</taxon>
    </lineage>
</organism>
<evidence type="ECO:0000256" key="1">
    <source>
        <dbReference type="SAM" id="MobiDB-lite"/>
    </source>
</evidence>
<dbReference type="AlphaFoldDB" id="A0A914Z0R8"/>